<sequence>MYRYNKLKKYLKTVGIDLTLDLASNFIYEIKTIKKVIERESFFEYYNKLKEKAKKLKHRWVEQKLSDTQILELSEKLKDFIQDYNGQDNFLIVRGSREIECRHEWTVGSEQHMLHLYLIIWQNSFTWREQKEIKNIIELPKKELEVIEKYKKLKKYLETIDFNLENWLEGQYIYKTEKIHKIRKRESFFEFCKRQREGSSIWRICNGERKMILLDYELEKFFNNNYDPFEEEFIGNLQCGFDEYYWTWFRTSEVLEYFWIMAPHYGLINKHQQREVAKILNKKMKG</sequence>
<keyword evidence="2" id="KW-1185">Reference proteome</keyword>
<name>A0ABY8LT93_9BACT</name>
<dbReference type="EMBL" id="CP122979">
    <property type="protein sequence ID" value="WGI36458.1"/>
    <property type="molecule type" value="Genomic_DNA"/>
</dbReference>
<evidence type="ECO:0000313" key="1">
    <source>
        <dbReference type="EMBL" id="WGI36458.1"/>
    </source>
</evidence>
<evidence type="ECO:0000313" key="2">
    <source>
        <dbReference type="Proteomes" id="UP001179842"/>
    </source>
</evidence>
<dbReference type="RefSeq" id="WP_280101759.1">
    <property type="nucleotide sequence ID" value="NZ_CP122979.1"/>
</dbReference>
<organism evidence="1 2">
    <name type="scientific">Mesomycoplasma lagogenitalium</name>
    <dbReference type="NCBI Taxonomy" id="171286"/>
    <lineage>
        <taxon>Bacteria</taxon>
        <taxon>Bacillati</taxon>
        <taxon>Mycoplasmatota</taxon>
        <taxon>Mycoplasmoidales</taxon>
        <taxon>Metamycoplasmataceae</taxon>
        <taxon>Mesomycoplasma</taxon>
    </lineage>
</organism>
<accession>A0ABY8LT93</accession>
<protein>
    <submittedName>
        <fullName evidence="1">Uncharacterized protein</fullName>
    </submittedName>
</protein>
<gene>
    <name evidence="1" type="ORF">QEG99_03265</name>
</gene>
<dbReference type="Proteomes" id="UP001179842">
    <property type="component" value="Chromosome"/>
</dbReference>
<reference evidence="1" key="1">
    <citation type="submission" date="2023-04" db="EMBL/GenBank/DDBJ databases">
        <title>Completed genome of Mycoplasma lagogenitalium type strain 12MS.</title>
        <authorList>
            <person name="Spergser J."/>
        </authorList>
    </citation>
    <scope>NUCLEOTIDE SEQUENCE</scope>
    <source>
        <strain evidence="1">12MS</strain>
    </source>
</reference>
<proteinExistence type="predicted"/>